<dbReference type="Proteomes" id="UP000030671">
    <property type="component" value="Unassembled WGS sequence"/>
</dbReference>
<organism evidence="2 3">
    <name type="scientific">Heterobasidion irregulare (strain TC 32-1)</name>
    <dbReference type="NCBI Taxonomy" id="747525"/>
    <lineage>
        <taxon>Eukaryota</taxon>
        <taxon>Fungi</taxon>
        <taxon>Dikarya</taxon>
        <taxon>Basidiomycota</taxon>
        <taxon>Agaricomycotina</taxon>
        <taxon>Agaricomycetes</taxon>
        <taxon>Russulales</taxon>
        <taxon>Bondarzewiaceae</taxon>
        <taxon>Heterobasidion</taxon>
        <taxon>Heterobasidion annosum species complex</taxon>
    </lineage>
</organism>
<keyword evidence="3" id="KW-1185">Reference proteome</keyword>
<protein>
    <submittedName>
        <fullName evidence="2">Uncharacterized protein</fullName>
    </submittedName>
</protein>
<dbReference type="RefSeq" id="XP_009548530.1">
    <property type="nucleotide sequence ID" value="XM_009550235.1"/>
</dbReference>
<dbReference type="GeneID" id="20676327"/>
<proteinExistence type="predicted"/>
<accession>W4K3T8</accession>
<feature type="compositionally biased region" description="Basic and acidic residues" evidence="1">
    <location>
        <begin position="246"/>
        <end position="257"/>
    </location>
</feature>
<evidence type="ECO:0000313" key="2">
    <source>
        <dbReference type="EMBL" id="ETW80005.1"/>
    </source>
</evidence>
<reference evidence="2 3" key="1">
    <citation type="journal article" date="2012" name="New Phytol.">
        <title>Insight into trade-off between wood decay and parasitism from the genome of a fungal forest pathogen.</title>
        <authorList>
            <person name="Olson A."/>
            <person name="Aerts A."/>
            <person name="Asiegbu F."/>
            <person name="Belbahri L."/>
            <person name="Bouzid O."/>
            <person name="Broberg A."/>
            <person name="Canback B."/>
            <person name="Coutinho P.M."/>
            <person name="Cullen D."/>
            <person name="Dalman K."/>
            <person name="Deflorio G."/>
            <person name="van Diepen L.T."/>
            <person name="Dunand C."/>
            <person name="Duplessis S."/>
            <person name="Durling M."/>
            <person name="Gonthier P."/>
            <person name="Grimwood J."/>
            <person name="Fossdal C.G."/>
            <person name="Hansson D."/>
            <person name="Henrissat B."/>
            <person name="Hietala A."/>
            <person name="Himmelstrand K."/>
            <person name="Hoffmeister D."/>
            <person name="Hogberg N."/>
            <person name="James T.Y."/>
            <person name="Karlsson M."/>
            <person name="Kohler A."/>
            <person name="Kues U."/>
            <person name="Lee Y.H."/>
            <person name="Lin Y.C."/>
            <person name="Lind M."/>
            <person name="Lindquist E."/>
            <person name="Lombard V."/>
            <person name="Lucas S."/>
            <person name="Lunden K."/>
            <person name="Morin E."/>
            <person name="Murat C."/>
            <person name="Park J."/>
            <person name="Raffaello T."/>
            <person name="Rouze P."/>
            <person name="Salamov A."/>
            <person name="Schmutz J."/>
            <person name="Solheim H."/>
            <person name="Stahlberg J."/>
            <person name="Velez H."/>
            <person name="de Vries R.P."/>
            <person name="Wiebenga A."/>
            <person name="Woodward S."/>
            <person name="Yakovlev I."/>
            <person name="Garbelotto M."/>
            <person name="Martin F."/>
            <person name="Grigoriev I.V."/>
            <person name="Stenlid J."/>
        </authorList>
    </citation>
    <scope>NUCLEOTIDE SEQUENCE [LARGE SCALE GENOMIC DNA]</scope>
    <source>
        <strain evidence="2 3">TC 32-1</strain>
    </source>
</reference>
<feature type="region of interest" description="Disordered" evidence="1">
    <location>
        <begin position="235"/>
        <end position="275"/>
    </location>
</feature>
<dbReference type="EMBL" id="KI925460">
    <property type="protein sequence ID" value="ETW80005.1"/>
    <property type="molecule type" value="Genomic_DNA"/>
</dbReference>
<dbReference type="InParanoid" id="W4K3T8"/>
<evidence type="ECO:0000313" key="3">
    <source>
        <dbReference type="Proteomes" id="UP000030671"/>
    </source>
</evidence>
<dbReference type="HOGENOM" id="CLU_1012140_0_0_1"/>
<dbReference type="AlphaFoldDB" id="W4K3T8"/>
<evidence type="ECO:0000256" key="1">
    <source>
        <dbReference type="SAM" id="MobiDB-lite"/>
    </source>
</evidence>
<gene>
    <name evidence="2" type="ORF">HETIRDRAFT_453013</name>
</gene>
<dbReference type="KEGG" id="hir:HETIRDRAFT_453013"/>
<sequence length="275" mass="29704">MSSWHSVACIASTLEAPPFCAAIVDFPLRGRRVYPRLARLAARIRNRPRDPVRPNANMNAPGYVRRPRRHPPLARRSPPPPDTTFLPCAFARDVSGRVGLLWPSLNTVGRHHLHQSRPPRPPPPRASVPCFCPWRVHACMHVRVQLPPLPPPRIDAQRLCAAAAASVCCRRVHALPSASGLRAGSRAVEGLARLLVCERGGRTDGRARALGSRHDSCPGARARVELMGVQQDVAGRRSSVCGSTRDAGRRGANKLEDGGASQGSGPGRSVRPVDA</sequence>
<name>W4K3T8_HETIT</name>
<feature type="region of interest" description="Disordered" evidence="1">
    <location>
        <begin position="48"/>
        <end position="82"/>
    </location>
</feature>